<evidence type="ECO:0000256" key="1">
    <source>
        <dbReference type="SAM" id="MobiDB-lite"/>
    </source>
</evidence>
<gene>
    <name evidence="2" type="ORF">Ciccas_012981</name>
</gene>
<keyword evidence="3" id="KW-1185">Reference proteome</keyword>
<name>A0ABD2PP74_9PLAT</name>
<comment type="caution">
    <text evidence="2">The sequence shown here is derived from an EMBL/GenBank/DDBJ whole genome shotgun (WGS) entry which is preliminary data.</text>
</comment>
<proteinExistence type="predicted"/>
<reference evidence="2 3" key="1">
    <citation type="submission" date="2024-11" db="EMBL/GenBank/DDBJ databases">
        <title>Adaptive evolution of stress response genes in parasites aligns with host niche diversity.</title>
        <authorList>
            <person name="Hahn C."/>
            <person name="Resl P."/>
        </authorList>
    </citation>
    <scope>NUCLEOTIDE SEQUENCE [LARGE SCALE GENOMIC DNA]</scope>
    <source>
        <strain evidence="2">EGGRZ-B1_66</strain>
        <tissue evidence="2">Body</tissue>
    </source>
</reference>
<feature type="region of interest" description="Disordered" evidence="1">
    <location>
        <begin position="95"/>
        <end position="123"/>
    </location>
</feature>
<dbReference type="EMBL" id="JBJKFK010005156">
    <property type="protein sequence ID" value="KAL3308487.1"/>
    <property type="molecule type" value="Genomic_DNA"/>
</dbReference>
<evidence type="ECO:0000313" key="2">
    <source>
        <dbReference type="EMBL" id="KAL3308487.1"/>
    </source>
</evidence>
<feature type="region of interest" description="Disordered" evidence="1">
    <location>
        <begin position="1"/>
        <end position="54"/>
    </location>
</feature>
<feature type="compositionally biased region" description="Basic and acidic residues" evidence="1">
    <location>
        <begin position="1"/>
        <end position="33"/>
    </location>
</feature>
<protein>
    <submittedName>
        <fullName evidence="2">Uncharacterized protein</fullName>
    </submittedName>
</protein>
<evidence type="ECO:0000313" key="3">
    <source>
        <dbReference type="Proteomes" id="UP001626550"/>
    </source>
</evidence>
<dbReference type="AlphaFoldDB" id="A0ABD2PP74"/>
<accession>A0ABD2PP74</accession>
<dbReference type="Proteomes" id="UP001626550">
    <property type="component" value="Unassembled WGS sequence"/>
</dbReference>
<sequence>MTIDDNCKASHPDKSRIKEARKAQKCHEKESQKNKKKKMSQRDIYKREKKQKKENRISSLFWCCVKAKQPTTQPAVEKNADWLKEPETSTKKCCKPEKEKTVYERVESRRKQNKTDPEISGKC</sequence>
<organism evidence="2 3">
    <name type="scientific">Cichlidogyrus casuarinus</name>
    <dbReference type="NCBI Taxonomy" id="1844966"/>
    <lineage>
        <taxon>Eukaryota</taxon>
        <taxon>Metazoa</taxon>
        <taxon>Spiralia</taxon>
        <taxon>Lophotrochozoa</taxon>
        <taxon>Platyhelminthes</taxon>
        <taxon>Monogenea</taxon>
        <taxon>Monopisthocotylea</taxon>
        <taxon>Dactylogyridea</taxon>
        <taxon>Ancyrocephalidae</taxon>
        <taxon>Cichlidogyrus</taxon>
    </lineage>
</organism>